<dbReference type="Pfam" id="PF00462">
    <property type="entry name" value="Glutaredoxin"/>
    <property type="match status" value="1"/>
</dbReference>
<evidence type="ECO:0000313" key="9">
    <source>
        <dbReference type="EMBL" id="OCX72692.1"/>
    </source>
</evidence>
<organism evidence="9 11">
    <name type="scientific">Acidithiobacillus thiooxidans</name>
    <name type="common">Thiobacillus thiooxidans</name>
    <dbReference type="NCBI Taxonomy" id="930"/>
    <lineage>
        <taxon>Bacteria</taxon>
        <taxon>Pseudomonadati</taxon>
        <taxon>Pseudomonadota</taxon>
        <taxon>Acidithiobacillia</taxon>
        <taxon>Acidithiobacillales</taxon>
        <taxon>Acidithiobacillaceae</taxon>
        <taxon>Acidithiobacillus</taxon>
    </lineage>
</organism>
<dbReference type="SUPFAM" id="SSF52833">
    <property type="entry name" value="Thioredoxin-like"/>
    <property type="match status" value="1"/>
</dbReference>
<keyword evidence="6" id="KW-0963">Cytoplasm</keyword>
<keyword evidence="5 6" id="KW-0676">Redox-active center</keyword>
<dbReference type="EMBL" id="LWRY01000103">
    <property type="protein sequence ID" value="OCX72692.1"/>
    <property type="molecule type" value="Genomic_DNA"/>
</dbReference>
<dbReference type="STRING" id="930.GCA_002079865_04180"/>
<dbReference type="EMBL" id="LWSA01000227">
    <property type="protein sequence ID" value="OCX69701.1"/>
    <property type="molecule type" value="Genomic_DNA"/>
</dbReference>
<comment type="function">
    <text evidence="6">Has a glutathione-disulfide oxidoreductase activity in the presence of NADPH and glutathione reductase. Reduces low molecular weight disulfides and proteins.</text>
</comment>
<dbReference type="InterPro" id="IPR011900">
    <property type="entry name" value="GRX_bact"/>
</dbReference>
<gene>
    <name evidence="9" type="ORF">A6M23_09250</name>
    <name evidence="8" type="ORF">A6P07_15910</name>
</gene>
<dbReference type="Proteomes" id="UP000095008">
    <property type="component" value="Unassembled WGS sequence"/>
</dbReference>
<dbReference type="InterPro" id="IPR036249">
    <property type="entry name" value="Thioredoxin-like_sf"/>
</dbReference>
<dbReference type="InterPro" id="IPR014025">
    <property type="entry name" value="Glutaredoxin_subgr"/>
</dbReference>
<dbReference type="InterPro" id="IPR002109">
    <property type="entry name" value="Glutaredoxin"/>
</dbReference>
<dbReference type="eggNOG" id="COG0695">
    <property type="taxonomic scope" value="Bacteria"/>
</dbReference>
<comment type="similarity">
    <text evidence="1 6">Belongs to the glutaredoxin family.</text>
</comment>
<dbReference type="Proteomes" id="UP000094893">
    <property type="component" value="Unassembled WGS sequence"/>
</dbReference>
<dbReference type="PROSITE" id="PS51354">
    <property type="entry name" value="GLUTAREDOXIN_2"/>
    <property type="match status" value="1"/>
</dbReference>
<evidence type="ECO:0000256" key="6">
    <source>
        <dbReference type="RuleBase" id="RU364065"/>
    </source>
</evidence>
<dbReference type="PROSITE" id="PS00195">
    <property type="entry name" value="GLUTAREDOXIN_1"/>
    <property type="match status" value="1"/>
</dbReference>
<evidence type="ECO:0000313" key="8">
    <source>
        <dbReference type="EMBL" id="OCX69701.1"/>
    </source>
</evidence>
<proteinExistence type="inferred from homology"/>
<dbReference type="GO" id="GO:0034599">
    <property type="term" value="P:cellular response to oxidative stress"/>
    <property type="evidence" value="ECO:0007669"/>
    <property type="project" value="TreeGrafter"/>
</dbReference>
<dbReference type="OrthoDB" id="9814618at2"/>
<accession>A0A1C2JBD9</accession>
<dbReference type="GeneID" id="60697303"/>
<dbReference type="PANTHER" id="PTHR45694">
    <property type="entry name" value="GLUTAREDOXIN 2"/>
    <property type="match status" value="1"/>
</dbReference>
<evidence type="ECO:0000256" key="5">
    <source>
        <dbReference type="ARBA" id="ARBA00023284"/>
    </source>
</evidence>
<dbReference type="GO" id="GO:0015038">
    <property type="term" value="F:glutathione disulfide oxidoreductase activity"/>
    <property type="evidence" value="ECO:0007669"/>
    <property type="project" value="UniProtKB-UniRule"/>
</dbReference>
<evidence type="ECO:0000256" key="3">
    <source>
        <dbReference type="ARBA" id="ARBA00022982"/>
    </source>
</evidence>
<evidence type="ECO:0000313" key="11">
    <source>
        <dbReference type="Proteomes" id="UP000095008"/>
    </source>
</evidence>
<evidence type="ECO:0000256" key="4">
    <source>
        <dbReference type="ARBA" id="ARBA00023157"/>
    </source>
</evidence>
<evidence type="ECO:0000313" key="10">
    <source>
        <dbReference type="Proteomes" id="UP000094893"/>
    </source>
</evidence>
<comment type="caution">
    <text evidence="9">The sequence shown here is derived from an EMBL/GenBank/DDBJ whole genome shotgun (WGS) entry which is preliminary data.</text>
</comment>
<sequence>MKVAAEVLMYATGTCPYCHRAEALLRSKGVNPQIIRVDHNPALRREMQQRAHGRHTVPQIFINGQHVGGSDDLAALNHRGALDALLQSAPQE</sequence>
<dbReference type="RefSeq" id="WP_010637355.1">
    <property type="nucleotide sequence ID" value="NZ_DAIAWO010000041.1"/>
</dbReference>
<dbReference type="AlphaFoldDB" id="A0A1C2JBD9"/>
<evidence type="ECO:0000256" key="1">
    <source>
        <dbReference type="ARBA" id="ARBA00007787"/>
    </source>
</evidence>
<keyword evidence="11" id="KW-1185">Reference proteome</keyword>
<dbReference type="Gene3D" id="3.40.30.10">
    <property type="entry name" value="Glutaredoxin"/>
    <property type="match status" value="1"/>
</dbReference>
<dbReference type="CDD" id="cd03418">
    <property type="entry name" value="GRX_GRXb_1_3_like"/>
    <property type="match status" value="1"/>
</dbReference>
<dbReference type="InterPro" id="IPR011767">
    <property type="entry name" value="GLR_AS"/>
</dbReference>
<evidence type="ECO:0000259" key="7">
    <source>
        <dbReference type="Pfam" id="PF00462"/>
    </source>
</evidence>
<name>A0A1C2JBD9_ACITH</name>
<keyword evidence="3 6" id="KW-0249">Electron transport</keyword>
<feature type="domain" description="Glutaredoxin" evidence="7">
    <location>
        <begin position="7"/>
        <end position="67"/>
    </location>
</feature>
<dbReference type="PANTHER" id="PTHR45694:SF18">
    <property type="entry name" value="GLUTAREDOXIN-1-RELATED"/>
    <property type="match status" value="1"/>
</dbReference>
<reference evidence="9 10" key="1">
    <citation type="journal article" date="2016" name="Int. J. Mol. Sci.">
        <title>Comparative genomics of the extreme acidophile Acidithiobacillus thiooxidans reveals intraspecific divergence and niche adaptation.</title>
        <authorList>
            <person name="Zhang X."/>
            <person name="Feng X."/>
            <person name="Tao J."/>
            <person name="Ma L."/>
            <person name="Xiao Y."/>
            <person name="Liang Y."/>
            <person name="Liu X."/>
            <person name="Yin H."/>
        </authorList>
    </citation>
    <scope>NUCLEOTIDE SEQUENCE [LARGE SCALE GENOMIC DNA]</scope>
    <source>
        <strain evidence="8 10">A02</strain>
        <strain evidence="9">DXS-W</strain>
    </source>
</reference>
<keyword evidence="2 6" id="KW-0813">Transport</keyword>
<dbReference type="GO" id="GO:0005737">
    <property type="term" value="C:cytoplasm"/>
    <property type="evidence" value="ECO:0007669"/>
    <property type="project" value="TreeGrafter"/>
</dbReference>
<keyword evidence="4" id="KW-1015">Disulfide bond</keyword>
<evidence type="ECO:0000256" key="2">
    <source>
        <dbReference type="ARBA" id="ARBA00022448"/>
    </source>
</evidence>
<dbReference type="NCBIfam" id="TIGR02181">
    <property type="entry name" value="GRX_bact"/>
    <property type="match status" value="1"/>
</dbReference>
<protein>
    <recommendedName>
        <fullName evidence="6">Glutaredoxin</fullName>
    </recommendedName>
</protein>
<dbReference type="GO" id="GO:0045454">
    <property type="term" value="P:cell redox homeostasis"/>
    <property type="evidence" value="ECO:0007669"/>
    <property type="project" value="InterPro"/>
</dbReference>
<dbReference type="PRINTS" id="PR00160">
    <property type="entry name" value="GLUTAREDOXIN"/>
</dbReference>